<name>C0QAL5_DESAH</name>
<dbReference type="InterPro" id="IPR011008">
    <property type="entry name" value="Dimeric_a/b-barrel"/>
</dbReference>
<gene>
    <name evidence="5" type="ordered locus">HRM2_37400</name>
</gene>
<dbReference type="PRINTS" id="PR00033">
    <property type="entry name" value="HTHASNC"/>
</dbReference>
<evidence type="ECO:0000256" key="2">
    <source>
        <dbReference type="ARBA" id="ARBA00023125"/>
    </source>
</evidence>
<sequence length="158" mass="17783">MDAIDLKILKILQNKARIPNVEVARQVGMAPSAVLERIKKLELQGVIQGYEVRLNPERFNRSLIAFVTVRVREILSIRKTGREISEIEAVQEVHFLAGSDALMVKIRVSTPQELETLLITKIAAIQEVLSTETQIALSTFKESAKIPLNPRSKKNKEN</sequence>
<proteinExistence type="predicted"/>
<reference evidence="5 6" key="1">
    <citation type="journal article" date="2009" name="Environ. Microbiol.">
        <title>Genome sequence of Desulfobacterium autotrophicum HRM2, a marine sulfate reducer oxidizing organic carbon completely to carbon dioxide.</title>
        <authorList>
            <person name="Strittmatter A.W."/>
            <person name="Liesegang H."/>
            <person name="Rabus R."/>
            <person name="Decker I."/>
            <person name="Amann J."/>
            <person name="Andres S."/>
            <person name="Henne A."/>
            <person name="Fricke W.F."/>
            <person name="Martinez-Arias R."/>
            <person name="Bartels D."/>
            <person name="Goesmann A."/>
            <person name="Krause L."/>
            <person name="Puehler A."/>
            <person name="Klenk H.P."/>
            <person name="Richter M."/>
            <person name="Schuler M."/>
            <person name="Gloeckner F.O."/>
            <person name="Meyerdierks A."/>
            <person name="Gottschalk G."/>
            <person name="Amann R."/>
        </authorList>
    </citation>
    <scope>NUCLEOTIDE SEQUENCE [LARGE SCALE GENOMIC DNA]</scope>
    <source>
        <strain evidence="6">ATCC 43914 / DSM 3382 / HRM2</strain>
    </source>
</reference>
<dbReference type="InterPro" id="IPR011991">
    <property type="entry name" value="ArsR-like_HTH"/>
</dbReference>
<feature type="domain" description="HTH asnC-type" evidence="4">
    <location>
        <begin position="1"/>
        <end position="62"/>
    </location>
</feature>
<evidence type="ECO:0000256" key="3">
    <source>
        <dbReference type="ARBA" id="ARBA00023163"/>
    </source>
</evidence>
<evidence type="ECO:0000259" key="4">
    <source>
        <dbReference type="PROSITE" id="PS50956"/>
    </source>
</evidence>
<dbReference type="PANTHER" id="PTHR30154">
    <property type="entry name" value="LEUCINE-RESPONSIVE REGULATORY PROTEIN"/>
    <property type="match status" value="1"/>
</dbReference>
<dbReference type="InterPro" id="IPR000485">
    <property type="entry name" value="AsnC-type_HTH_dom"/>
</dbReference>
<dbReference type="PANTHER" id="PTHR30154:SF53">
    <property type="entry name" value="HTH-TYPE TRANSCRIPTIONAL REGULATOR LRPC"/>
    <property type="match status" value="1"/>
</dbReference>
<dbReference type="RefSeq" id="WP_015905544.1">
    <property type="nucleotide sequence ID" value="NC_012108.1"/>
</dbReference>
<evidence type="ECO:0000313" key="6">
    <source>
        <dbReference type="Proteomes" id="UP000000442"/>
    </source>
</evidence>
<dbReference type="KEGG" id="dat:HRM2_37400"/>
<dbReference type="Pfam" id="PF13404">
    <property type="entry name" value="HTH_AsnC-type"/>
    <property type="match status" value="1"/>
</dbReference>
<dbReference type="HOGENOM" id="CLU_091233_5_0_7"/>
<dbReference type="CDD" id="cd00090">
    <property type="entry name" value="HTH_ARSR"/>
    <property type="match status" value="1"/>
</dbReference>
<dbReference type="InterPro" id="IPR019888">
    <property type="entry name" value="Tscrpt_reg_AsnC-like"/>
</dbReference>
<dbReference type="AlphaFoldDB" id="C0QAL5"/>
<keyword evidence="1" id="KW-0805">Transcription regulation</keyword>
<dbReference type="eggNOG" id="COG1522">
    <property type="taxonomic scope" value="Bacteria"/>
</dbReference>
<keyword evidence="6" id="KW-1185">Reference proteome</keyword>
<dbReference type="GO" id="GO:0043565">
    <property type="term" value="F:sequence-specific DNA binding"/>
    <property type="evidence" value="ECO:0007669"/>
    <property type="project" value="InterPro"/>
</dbReference>
<dbReference type="GO" id="GO:0043200">
    <property type="term" value="P:response to amino acid"/>
    <property type="evidence" value="ECO:0007669"/>
    <property type="project" value="TreeGrafter"/>
</dbReference>
<accession>C0QAL5</accession>
<evidence type="ECO:0000313" key="5">
    <source>
        <dbReference type="EMBL" id="ACN16798.1"/>
    </source>
</evidence>
<dbReference type="Pfam" id="PF01037">
    <property type="entry name" value="AsnC_trans_reg"/>
    <property type="match status" value="1"/>
</dbReference>
<dbReference type="Proteomes" id="UP000000442">
    <property type="component" value="Chromosome"/>
</dbReference>
<dbReference type="STRING" id="177437.HRM2_37400"/>
<evidence type="ECO:0000256" key="1">
    <source>
        <dbReference type="ARBA" id="ARBA00023015"/>
    </source>
</evidence>
<keyword evidence="3" id="KW-0804">Transcription</keyword>
<organism evidence="5 6">
    <name type="scientific">Desulforapulum autotrophicum (strain ATCC 43914 / DSM 3382 / VKM B-1955 / HRM2)</name>
    <name type="common">Desulfobacterium autotrophicum</name>
    <dbReference type="NCBI Taxonomy" id="177437"/>
    <lineage>
        <taxon>Bacteria</taxon>
        <taxon>Pseudomonadati</taxon>
        <taxon>Thermodesulfobacteriota</taxon>
        <taxon>Desulfobacteria</taxon>
        <taxon>Desulfobacterales</taxon>
        <taxon>Desulfobacteraceae</taxon>
        <taxon>Desulforapulum</taxon>
    </lineage>
</organism>
<dbReference type="InterPro" id="IPR036388">
    <property type="entry name" value="WH-like_DNA-bd_sf"/>
</dbReference>
<dbReference type="PROSITE" id="PS50956">
    <property type="entry name" value="HTH_ASNC_2"/>
    <property type="match status" value="1"/>
</dbReference>
<keyword evidence="2" id="KW-0238">DNA-binding</keyword>
<dbReference type="Gene3D" id="3.30.70.920">
    <property type="match status" value="1"/>
</dbReference>
<dbReference type="SUPFAM" id="SSF46785">
    <property type="entry name" value="Winged helix' DNA-binding domain"/>
    <property type="match status" value="1"/>
</dbReference>
<protein>
    <submittedName>
        <fullName evidence="5">HTH-type transcriptional regulator</fullName>
    </submittedName>
</protein>
<dbReference type="Gene3D" id="1.10.10.10">
    <property type="entry name" value="Winged helix-like DNA-binding domain superfamily/Winged helix DNA-binding domain"/>
    <property type="match status" value="1"/>
</dbReference>
<dbReference type="GO" id="GO:0006355">
    <property type="term" value="P:regulation of DNA-templated transcription"/>
    <property type="evidence" value="ECO:0007669"/>
    <property type="project" value="UniProtKB-ARBA"/>
</dbReference>
<dbReference type="OrthoDB" id="9800326at2"/>
<dbReference type="InterPro" id="IPR019887">
    <property type="entry name" value="Tscrpt_reg_AsnC/Lrp_C"/>
</dbReference>
<dbReference type="InterPro" id="IPR036390">
    <property type="entry name" value="WH_DNA-bd_sf"/>
</dbReference>
<dbReference type="SMART" id="SM00344">
    <property type="entry name" value="HTH_ASNC"/>
    <property type="match status" value="1"/>
</dbReference>
<dbReference type="GO" id="GO:0005829">
    <property type="term" value="C:cytosol"/>
    <property type="evidence" value="ECO:0007669"/>
    <property type="project" value="TreeGrafter"/>
</dbReference>
<dbReference type="EMBL" id="CP001087">
    <property type="protein sequence ID" value="ACN16798.1"/>
    <property type="molecule type" value="Genomic_DNA"/>
</dbReference>
<dbReference type="SUPFAM" id="SSF54909">
    <property type="entry name" value="Dimeric alpha+beta barrel"/>
    <property type="match status" value="1"/>
</dbReference>